<evidence type="ECO:0000259" key="3">
    <source>
        <dbReference type="PROSITE" id="PS51384"/>
    </source>
</evidence>
<dbReference type="InterPro" id="IPR017927">
    <property type="entry name" value="FAD-bd_FR_type"/>
</dbReference>
<dbReference type="RefSeq" id="WP_343819664.1">
    <property type="nucleotide sequence ID" value="NZ_BAAAFN010000004.1"/>
</dbReference>
<dbReference type="PANTHER" id="PTHR47354:SF5">
    <property type="entry name" value="PROTEIN RFBI"/>
    <property type="match status" value="1"/>
</dbReference>
<keyword evidence="2" id="KW-0479">Metal-binding</keyword>
<dbReference type="PANTHER" id="PTHR47354">
    <property type="entry name" value="NADH OXIDOREDUCTASE HCR"/>
    <property type="match status" value="1"/>
</dbReference>
<keyword evidence="2" id="KW-0411">Iron-sulfur</keyword>
<evidence type="ECO:0000313" key="5">
    <source>
        <dbReference type="Proteomes" id="UP001501176"/>
    </source>
</evidence>
<dbReference type="Pfam" id="PF00175">
    <property type="entry name" value="NAD_binding_1"/>
    <property type="match status" value="1"/>
</dbReference>
<dbReference type="PROSITE" id="PS51384">
    <property type="entry name" value="FAD_FR"/>
    <property type="match status" value="1"/>
</dbReference>
<gene>
    <name evidence="4" type="ORF">GCM10009125_02500</name>
</gene>
<evidence type="ECO:0000256" key="2">
    <source>
        <dbReference type="ARBA" id="ARBA00022714"/>
    </source>
</evidence>
<dbReference type="PRINTS" id="PR00410">
    <property type="entry name" value="PHEHYDRXLASE"/>
</dbReference>
<keyword evidence="2" id="KW-0408">Iron</keyword>
<comment type="cofactor">
    <cofactor evidence="1">
        <name>FAD</name>
        <dbReference type="ChEBI" id="CHEBI:57692"/>
    </cofactor>
</comment>
<comment type="caution">
    <text evidence="4">The sequence shown here is derived from an EMBL/GenBank/DDBJ whole genome shotgun (WGS) entry which is preliminary data.</text>
</comment>
<protein>
    <recommendedName>
        <fullName evidence="3">FAD-binding FR-type domain-containing protein</fullName>
    </recommendedName>
</protein>
<dbReference type="CDD" id="cd00322">
    <property type="entry name" value="FNR_like"/>
    <property type="match status" value="1"/>
</dbReference>
<evidence type="ECO:0000256" key="1">
    <source>
        <dbReference type="ARBA" id="ARBA00001974"/>
    </source>
</evidence>
<dbReference type="SUPFAM" id="SSF52343">
    <property type="entry name" value="Ferredoxin reductase-like, C-terminal NADP-linked domain"/>
    <property type="match status" value="1"/>
</dbReference>
<dbReference type="InterPro" id="IPR050415">
    <property type="entry name" value="MRET"/>
</dbReference>
<organism evidence="4 5">
    <name type="scientific">Castellaniella daejeonensis</name>
    <dbReference type="NCBI Taxonomy" id="659013"/>
    <lineage>
        <taxon>Bacteria</taxon>
        <taxon>Pseudomonadati</taxon>
        <taxon>Pseudomonadota</taxon>
        <taxon>Betaproteobacteria</taxon>
        <taxon>Burkholderiales</taxon>
        <taxon>Alcaligenaceae</taxon>
        <taxon>Castellaniella</taxon>
    </lineage>
</organism>
<evidence type="ECO:0000313" key="4">
    <source>
        <dbReference type="EMBL" id="GAA0217050.1"/>
    </source>
</evidence>
<accession>A0ABN0TAS6</accession>
<dbReference type="EMBL" id="BAAAFN010000004">
    <property type="protein sequence ID" value="GAA0217050.1"/>
    <property type="molecule type" value="Genomic_DNA"/>
</dbReference>
<name>A0ABN0TAS6_9BURK</name>
<keyword evidence="2" id="KW-0001">2Fe-2S</keyword>
<dbReference type="InterPro" id="IPR039261">
    <property type="entry name" value="FNR_nucleotide-bd"/>
</dbReference>
<sequence>MAIWPTALLRIDPIARDTVAVHFRKPGDFRFQPGQTIALTLPSDAPDAPALRHTFSLVSAPHEDELCIATRIRATAFKQALAQLQPGAELRFSGPYGKLTPPADESRPLVLVAGGIGITPCISMLRDAAHRNSGRPFLLLYSNRTREQAAFLDELRALAQRHPRLRLMATLTGPADSGWDGLHGRIDAAMLRQALQGLDAPLCHVTGTPAMVEEIRLRLAEAGVPDEDILDESFHGY</sequence>
<dbReference type="SUPFAM" id="SSF63380">
    <property type="entry name" value="Riboflavin synthase domain-like"/>
    <property type="match status" value="1"/>
</dbReference>
<reference evidence="4 5" key="1">
    <citation type="journal article" date="2019" name="Int. J. Syst. Evol. Microbiol.">
        <title>The Global Catalogue of Microorganisms (GCM) 10K type strain sequencing project: providing services to taxonomists for standard genome sequencing and annotation.</title>
        <authorList>
            <consortium name="The Broad Institute Genomics Platform"/>
            <consortium name="The Broad Institute Genome Sequencing Center for Infectious Disease"/>
            <person name="Wu L."/>
            <person name="Ma J."/>
        </authorList>
    </citation>
    <scope>NUCLEOTIDE SEQUENCE [LARGE SCALE GENOMIC DNA]</scope>
    <source>
        <strain evidence="4 5">JCM 16240</strain>
    </source>
</reference>
<feature type="domain" description="FAD-binding FR-type" evidence="3">
    <location>
        <begin position="1"/>
        <end position="102"/>
    </location>
</feature>
<proteinExistence type="predicted"/>
<dbReference type="Proteomes" id="UP001501176">
    <property type="component" value="Unassembled WGS sequence"/>
</dbReference>
<dbReference type="InterPro" id="IPR017938">
    <property type="entry name" value="Riboflavin_synthase-like_b-brl"/>
</dbReference>
<dbReference type="Gene3D" id="2.40.30.10">
    <property type="entry name" value="Translation factors"/>
    <property type="match status" value="1"/>
</dbReference>
<keyword evidence="5" id="KW-1185">Reference proteome</keyword>
<dbReference type="Gene3D" id="3.40.50.80">
    <property type="entry name" value="Nucleotide-binding domain of ferredoxin-NADP reductase (FNR) module"/>
    <property type="match status" value="1"/>
</dbReference>
<dbReference type="InterPro" id="IPR001433">
    <property type="entry name" value="OxRdtase_FAD/NAD-bd"/>
</dbReference>